<dbReference type="AlphaFoldDB" id="A0A0E9QBN3"/>
<protein>
    <submittedName>
        <fullName evidence="1">Uncharacterized protein</fullName>
    </submittedName>
</protein>
<proteinExistence type="predicted"/>
<reference evidence="1" key="1">
    <citation type="submission" date="2014-11" db="EMBL/GenBank/DDBJ databases">
        <authorList>
            <person name="Amaro Gonzalez C."/>
        </authorList>
    </citation>
    <scope>NUCLEOTIDE SEQUENCE</scope>
</reference>
<accession>A0A0E9QBN3</accession>
<sequence length="50" mass="5648">MVSDAIGVDRWSIDHMDYVCFNRNLILSVLSHPHLICFLSHVGSVFSLTT</sequence>
<dbReference type="EMBL" id="GBXM01094852">
    <property type="protein sequence ID" value="JAH13725.1"/>
    <property type="molecule type" value="Transcribed_RNA"/>
</dbReference>
<evidence type="ECO:0000313" key="1">
    <source>
        <dbReference type="EMBL" id="JAH13725.1"/>
    </source>
</evidence>
<name>A0A0E9QBN3_ANGAN</name>
<reference evidence="1" key="2">
    <citation type="journal article" date="2015" name="Fish Shellfish Immunol.">
        <title>Early steps in the European eel (Anguilla anguilla)-Vibrio vulnificus interaction in the gills: Role of the RtxA13 toxin.</title>
        <authorList>
            <person name="Callol A."/>
            <person name="Pajuelo D."/>
            <person name="Ebbesson L."/>
            <person name="Teles M."/>
            <person name="MacKenzie S."/>
            <person name="Amaro C."/>
        </authorList>
    </citation>
    <scope>NUCLEOTIDE SEQUENCE</scope>
</reference>
<organism evidence="1">
    <name type="scientific">Anguilla anguilla</name>
    <name type="common">European freshwater eel</name>
    <name type="synonym">Muraena anguilla</name>
    <dbReference type="NCBI Taxonomy" id="7936"/>
    <lineage>
        <taxon>Eukaryota</taxon>
        <taxon>Metazoa</taxon>
        <taxon>Chordata</taxon>
        <taxon>Craniata</taxon>
        <taxon>Vertebrata</taxon>
        <taxon>Euteleostomi</taxon>
        <taxon>Actinopterygii</taxon>
        <taxon>Neopterygii</taxon>
        <taxon>Teleostei</taxon>
        <taxon>Anguilliformes</taxon>
        <taxon>Anguillidae</taxon>
        <taxon>Anguilla</taxon>
    </lineage>
</organism>